<name>A0A2I0SD67_9ACTN</name>
<proteinExistence type="inferred from homology"/>
<comment type="caution">
    <text evidence="7">The sequence shown here is derived from an EMBL/GenBank/DDBJ whole genome shotgun (WGS) entry which is preliminary data.</text>
</comment>
<evidence type="ECO:0000256" key="4">
    <source>
        <dbReference type="ARBA" id="ARBA00022842"/>
    </source>
</evidence>
<evidence type="ECO:0000313" key="8">
    <source>
        <dbReference type="Proteomes" id="UP000236178"/>
    </source>
</evidence>
<dbReference type="GO" id="GO:0016787">
    <property type="term" value="F:hydrolase activity"/>
    <property type="evidence" value="ECO:0007669"/>
    <property type="project" value="UniProtKB-KW"/>
</dbReference>
<sequence>MKPSPITVTASAAALLSNAAGEILIVNPTYKPFWNLPGGAVDQDETPEDAAAREVREELGINPPIGRLLVHAWITVPGRGAQVLYIFDGGVLSPDEQAAITLQRSELSEHRFCPPDSMEDGLIPPHLTEVWQAALAARFEQHPRVLTVRL</sequence>
<dbReference type="SUPFAM" id="SSF55811">
    <property type="entry name" value="Nudix"/>
    <property type="match status" value="1"/>
</dbReference>
<dbReference type="PANTHER" id="PTHR43046:SF12">
    <property type="entry name" value="GDP-MANNOSE MANNOSYL HYDROLASE"/>
    <property type="match status" value="1"/>
</dbReference>
<comment type="cofactor">
    <cofactor evidence="1">
        <name>Mg(2+)</name>
        <dbReference type="ChEBI" id="CHEBI:18420"/>
    </cofactor>
</comment>
<keyword evidence="8" id="KW-1185">Reference proteome</keyword>
<evidence type="ECO:0000256" key="3">
    <source>
        <dbReference type="ARBA" id="ARBA00022801"/>
    </source>
</evidence>
<dbReference type="PRINTS" id="PR00502">
    <property type="entry name" value="NUDIXFAMILY"/>
</dbReference>
<dbReference type="PROSITE" id="PS00893">
    <property type="entry name" value="NUDIX_BOX"/>
    <property type="match status" value="1"/>
</dbReference>
<dbReference type="PANTHER" id="PTHR43046">
    <property type="entry name" value="GDP-MANNOSE MANNOSYL HYDROLASE"/>
    <property type="match status" value="1"/>
</dbReference>
<accession>A0A2I0SD67</accession>
<evidence type="ECO:0000259" key="6">
    <source>
        <dbReference type="PROSITE" id="PS51462"/>
    </source>
</evidence>
<dbReference type="OrthoDB" id="4247482at2"/>
<dbReference type="InterPro" id="IPR000086">
    <property type="entry name" value="NUDIX_hydrolase_dom"/>
</dbReference>
<evidence type="ECO:0000256" key="2">
    <source>
        <dbReference type="ARBA" id="ARBA00005582"/>
    </source>
</evidence>
<feature type="domain" description="Nudix hydrolase" evidence="6">
    <location>
        <begin position="7"/>
        <end position="136"/>
    </location>
</feature>
<dbReference type="InterPro" id="IPR015797">
    <property type="entry name" value="NUDIX_hydrolase-like_dom_sf"/>
</dbReference>
<dbReference type="Pfam" id="PF00293">
    <property type="entry name" value="NUDIX"/>
    <property type="match status" value="1"/>
</dbReference>
<dbReference type="Gene3D" id="3.90.79.10">
    <property type="entry name" value="Nucleoside Triphosphate Pyrophosphohydrolase"/>
    <property type="match status" value="1"/>
</dbReference>
<keyword evidence="4" id="KW-0460">Magnesium</keyword>
<dbReference type="AlphaFoldDB" id="A0A2I0SD67"/>
<dbReference type="RefSeq" id="WP_103554162.1">
    <property type="nucleotide sequence ID" value="NZ_KZ626978.1"/>
</dbReference>
<comment type="similarity">
    <text evidence="2 5">Belongs to the Nudix hydrolase family.</text>
</comment>
<dbReference type="InterPro" id="IPR020084">
    <property type="entry name" value="NUDIX_hydrolase_CS"/>
</dbReference>
<reference evidence="7 8" key="1">
    <citation type="submission" date="2017-12" db="EMBL/GenBank/DDBJ databases">
        <title>Streptomyces populusis sp. nov., a novel endophytic actinobacterium isolated from stems of Populus adenopoda Maxim.</title>
        <authorList>
            <person name="Wang Z."/>
        </authorList>
    </citation>
    <scope>NUCLEOTIDE SEQUENCE [LARGE SCALE GENOMIC DNA]</scope>
    <source>
        <strain evidence="7 8">A249</strain>
    </source>
</reference>
<evidence type="ECO:0000256" key="5">
    <source>
        <dbReference type="RuleBase" id="RU003476"/>
    </source>
</evidence>
<evidence type="ECO:0000313" key="7">
    <source>
        <dbReference type="EMBL" id="PKT67897.1"/>
    </source>
</evidence>
<organism evidence="7 8">
    <name type="scientific">Streptomyces populi</name>
    <dbReference type="NCBI Taxonomy" id="2058924"/>
    <lineage>
        <taxon>Bacteria</taxon>
        <taxon>Bacillati</taxon>
        <taxon>Actinomycetota</taxon>
        <taxon>Actinomycetes</taxon>
        <taxon>Kitasatosporales</taxon>
        <taxon>Streptomycetaceae</taxon>
        <taxon>Streptomyces</taxon>
    </lineage>
</organism>
<dbReference type="CDD" id="cd18876">
    <property type="entry name" value="NUDIX_Hydrolase"/>
    <property type="match status" value="1"/>
</dbReference>
<dbReference type="PROSITE" id="PS51462">
    <property type="entry name" value="NUDIX"/>
    <property type="match status" value="1"/>
</dbReference>
<dbReference type="Proteomes" id="UP000236178">
    <property type="component" value="Unassembled WGS sequence"/>
</dbReference>
<dbReference type="InterPro" id="IPR020476">
    <property type="entry name" value="Nudix_hydrolase"/>
</dbReference>
<evidence type="ECO:0000256" key="1">
    <source>
        <dbReference type="ARBA" id="ARBA00001946"/>
    </source>
</evidence>
<protein>
    <submittedName>
        <fullName evidence="7">NUDIX domain-containing protein</fullName>
    </submittedName>
</protein>
<gene>
    <name evidence="7" type="ORF">CW362_38025</name>
</gene>
<keyword evidence="3 5" id="KW-0378">Hydrolase</keyword>
<dbReference type="EMBL" id="PJOS01000140">
    <property type="protein sequence ID" value="PKT67897.1"/>
    <property type="molecule type" value="Genomic_DNA"/>
</dbReference>